<evidence type="ECO:0000313" key="2">
    <source>
        <dbReference type="EMBL" id="CAD0099652.1"/>
    </source>
</evidence>
<feature type="non-terminal residue" evidence="2">
    <location>
        <position position="1"/>
    </location>
</feature>
<feature type="compositionally biased region" description="Polar residues" evidence="1">
    <location>
        <begin position="1"/>
        <end position="32"/>
    </location>
</feature>
<dbReference type="OrthoDB" id="3911415at2759"/>
<dbReference type="AlphaFoldDB" id="A0A9N8K2Z8"/>
<dbReference type="Proteomes" id="UP000714618">
    <property type="component" value="Unassembled WGS sequence"/>
</dbReference>
<dbReference type="EMBL" id="CAIJEO010000010">
    <property type="protein sequence ID" value="CAD0099652.1"/>
    <property type="molecule type" value="Genomic_DNA"/>
</dbReference>
<proteinExistence type="predicted"/>
<reference evidence="2" key="1">
    <citation type="submission" date="2020-06" db="EMBL/GenBank/DDBJ databases">
        <authorList>
            <person name="Onetto C."/>
        </authorList>
    </citation>
    <scope>NUCLEOTIDE SEQUENCE</scope>
</reference>
<accession>A0A9N8K2Z8</accession>
<organism evidence="2 3">
    <name type="scientific">Aureobasidium mustum</name>
    <dbReference type="NCBI Taxonomy" id="2773714"/>
    <lineage>
        <taxon>Eukaryota</taxon>
        <taxon>Fungi</taxon>
        <taxon>Dikarya</taxon>
        <taxon>Ascomycota</taxon>
        <taxon>Pezizomycotina</taxon>
        <taxon>Dothideomycetes</taxon>
        <taxon>Dothideomycetidae</taxon>
        <taxon>Dothideales</taxon>
        <taxon>Saccotheciaceae</taxon>
        <taxon>Aureobasidium</taxon>
    </lineage>
</organism>
<sequence>MALPLKNSSPDPARTTVSDLQLEGSSTKTASTKMPAARHQDSPFLSLPLELRYMIYDYAFEYRQYDWT</sequence>
<protein>
    <submittedName>
        <fullName evidence="2">Uncharacterized protein</fullName>
    </submittedName>
</protein>
<comment type="caution">
    <text evidence="2">The sequence shown here is derived from an EMBL/GenBank/DDBJ whole genome shotgun (WGS) entry which is preliminary data.</text>
</comment>
<name>A0A9N8K2Z8_9PEZI</name>
<keyword evidence="3" id="KW-1185">Reference proteome</keyword>
<evidence type="ECO:0000256" key="1">
    <source>
        <dbReference type="SAM" id="MobiDB-lite"/>
    </source>
</evidence>
<evidence type="ECO:0000313" key="3">
    <source>
        <dbReference type="Proteomes" id="UP000714618"/>
    </source>
</evidence>
<gene>
    <name evidence="2" type="ORF">AWRI4233_LOCUS8477</name>
</gene>
<feature type="region of interest" description="Disordered" evidence="1">
    <location>
        <begin position="1"/>
        <end position="37"/>
    </location>
</feature>